<name>A0A8H6YG03_9AGAR</name>
<accession>A0A8H6YG03</accession>
<feature type="region of interest" description="Disordered" evidence="1">
    <location>
        <begin position="79"/>
        <end position="102"/>
    </location>
</feature>
<feature type="compositionally biased region" description="Polar residues" evidence="1">
    <location>
        <begin position="22"/>
        <end position="33"/>
    </location>
</feature>
<sequence length="102" mass="10111">MTEMPQQTIASLLQQLEGTMLTEAQSPPTQLSITGGQGGPGGYGHPQGIGGAGGTGMGPTVNITAQQLNLSTLASGAGISAKQNPSCSNWDPLSSTISNISG</sequence>
<feature type="region of interest" description="Disordered" evidence="1">
    <location>
        <begin position="22"/>
        <end position="60"/>
    </location>
</feature>
<evidence type="ECO:0000256" key="1">
    <source>
        <dbReference type="SAM" id="MobiDB-lite"/>
    </source>
</evidence>
<organism evidence="2 3">
    <name type="scientific">Mycena sanguinolenta</name>
    <dbReference type="NCBI Taxonomy" id="230812"/>
    <lineage>
        <taxon>Eukaryota</taxon>
        <taxon>Fungi</taxon>
        <taxon>Dikarya</taxon>
        <taxon>Basidiomycota</taxon>
        <taxon>Agaricomycotina</taxon>
        <taxon>Agaricomycetes</taxon>
        <taxon>Agaricomycetidae</taxon>
        <taxon>Agaricales</taxon>
        <taxon>Marasmiineae</taxon>
        <taxon>Mycenaceae</taxon>
        <taxon>Mycena</taxon>
    </lineage>
</organism>
<reference evidence="2" key="1">
    <citation type="submission" date="2020-05" db="EMBL/GenBank/DDBJ databases">
        <title>Mycena genomes resolve the evolution of fungal bioluminescence.</title>
        <authorList>
            <person name="Tsai I.J."/>
        </authorList>
    </citation>
    <scope>NUCLEOTIDE SEQUENCE</scope>
    <source>
        <strain evidence="2">160909Yilan</strain>
    </source>
</reference>
<protein>
    <submittedName>
        <fullName evidence="2">Uncharacterized protein</fullName>
    </submittedName>
</protein>
<evidence type="ECO:0000313" key="3">
    <source>
        <dbReference type="Proteomes" id="UP000623467"/>
    </source>
</evidence>
<keyword evidence="3" id="KW-1185">Reference proteome</keyword>
<dbReference type="Proteomes" id="UP000623467">
    <property type="component" value="Unassembled WGS sequence"/>
</dbReference>
<comment type="caution">
    <text evidence="2">The sequence shown here is derived from an EMBL/GenBank/DDBJ whole genome shotgun (WGS) entry which is preliminary data.</text>
</comment>
<feature type="compositionally biased region" description="Gly residues" evidence="1">
    <location>
        <begin position="35"/>
        <end position="57"/>
    </location>
</feature>
<evidence type="ECO:0000313" key="2">
    <source>
        <dbReference type="EMBL" id="KAF7357305.1"/>
    </source>
</evidence>
<feature type="compositionally biased region" description="Polar residues" evidence="1">
    <location>
        <begin position="81"/>
        <end position="102"/>
    </location>
</feature>
<gene>
    <name evidence="2" type="ORF">MSAN_01326000</name>
</gene>
<dbReference type="AlphaFoldDB" id="A0A8H6YG03"/>
<proteinExistence type="predicted"/>
<dbReference type="EMBL" id="JACAZH010000010">
    <property type="protein sequence ID" value="KAF7357305.1"/>
    <property type="molecule type" value="Genomic_DNA"/>
</dbReference>